<evidence type="ECO:0000313" key="4">
    <source>
        <dbReference type="Proteomes" id="UP000824469"/>
    </source>
</evidence>
<protein>
    <recommendedName>
        <fullName evidence="5">Acid phosphatase</fullName>
    </recommendedName>
</protein>
<dbReference type="GO" id="GO:0016787">
    <property type="term" value="F:hydrolase activity"/>
    <property type="evidence" value="ECO:0007669"/>
    <property type="project" value="UniProtKB-KW"/>
</dbReference>
<dbReference type="InterPro" id="IPR029052">
    <property type="entry name" value="Metallo-depent_PP-like"/>
</dbReference>
<proteinExistence type="predicted"/>
<dbReference type="Gene3D" id="3.60.21.10">
    <property type="match status" value="2"/>
</dbReference>
<evidence type="ECO:0000256" key="2">
    <source>
        <dbReference type="ARBA" id="ARBA00022801"/>
    </source>
</evidence>
<comment type="caution">
    <text evidence="3">The sequence shown here is derived from an EMBL/GenBank/DDBJ whole genome shotgun (WGS) entry which is preliminary data.</text>
</comment>
<dbReference type="PANTHER" id="PTHR10161">
    <property type="entry name" value="TARTRATE-RESISTANT ACID PHOSPHATASE TYPE 5"/>
    <property type="match status" value="1"/>
</dbReference>
<evidence type="ECO:0000256" key="1">
    <source>
        <dbReference type="ARBA" id="ARBA00022729"/>
    </source>
</evidence>
<gene>
    <name evidence="3" type="ORF">KI387_011637</name>
</gene>
<evidence type="ECO:0008006" key="5">
    <source>
        <dbReference type="Google" id="ProtNLM"/>
    </source>
</evidence>
<organism evidence="3 4">
    <name type="scientific">Taxus chinensis</name>
    <name type="common">Chinese yew</name>
    <name type="synonym">Taxus wallichiana var. chinensis</name>
    <dbReference type="NCBI Taxonomy" id="29808"/>
    <lineage>
        <taxon>Eukaryota</taxon>
        <taxon>Viridiplantae</taxon>
        <taxon>Streptophyta</taxon>
        <taxon>Embryophyta</taxon>
        <taxon>Tracheophyta</taxon>
        <taxon>Spermatophyta</taxon>
        <taxon>Pinopsida</taxon>
        <taxon>Pinidae</taxon>
        <taxon>Conifers II</taxon>
        <taxon>Cupressales</taxon>
        <taxon>Taxaceae</taxon>
        <taxon>Taxus</taxon>
    </lineage>
</organism>
<dbReference type="EMBL" id="JAHRHJ020000009">
    <property type="protein sequence ID" value="KAH9300054.1"/>
    <property type="molecule type" value="Genomic_DNA"/>
</dbReference>
<keyword evidence="4" id="KW-1185">Reference proteome</keyword>
<name>A0AA38FBJ5_TAXCH</name>
<accession>A0AA38FBJ5</accession>
<keyword evidence="1" id="KW-0732">Signal</keyword>
<dbReference type="SUPFAM" id="SSF56300">
    <property type="entry name" value="Metallo-dependent phosphatases"/>
    <property type="match status" value="1"/>
</dbReference>
<sequence length="153" mass="17344">MGKIGGKLQIDFVISTGDNFYQNGLNGTDDPSFQQSFSQIYTAKSLQKQWYAETALVDFFFIDTSPFIDKYWEPSNVTNDWRGILPRRNSLQFLTSGGGSKAWDGMNETPNMEGSQFFYPGQGFMSAQATNKSLHIEFYDIEGKTLHEFSLSK</sequence>
<dbReference type="InterPro" id="IPR051558">
    <property type="entry name" value="Metallophosphoesterase_PAP"/>
</dbReference>
<evidence type="ECO:0000313" key="3">
    <source>
        <dbReference type="EMBL" id="KAH9300054.1"/>
    </source>
</evidence>
<dbReference type="Proteomes" id="UP000824469">
    <property type="component" value="Unassembled WGS sequence"/>
</dbReference>
<dbReference type="AlphaFoldDB" id="A0AA38FBJ5"/>
<keyword evidence="2" id="KW-0378">Hydrolase</keyword>
<dbReference type="PANTHER" id="PTHR10161:SF36">
    <property type="entry name" value="PURPLE ACID PHOSPHATASE 3"/>
    <property type="match status" value="1"/>
</dbReference>
<reference evidence="3 4" key="1">
    <citation type="journal article" date="2021" name="Nat. Plants">
        <title>The Taxus genome provides insights into paclitaxel biosynthesis.</title>
        <authorList>
            <person name="Xiong X."/>
            <person name="Gou J."/>
            <person name="Liao Q."/>
            <person name="Li Y."/>
            <person name="Zhou Q."/>
            <person name="Bi G."/>
            <person name="Li C."/>
            <person name="Du R."/>
            <person name="Wang X."/>
            <person name="Sun T."/>
            <person name="Guo L."/>
            <person name="Liang H."/>
            <person name="Lu P."/>
            <person name="Wu Y."/>
            <person name="Zhang Z."/>
            <person name="Ro D.K."/>
            <person name="Shang Y."/>
            <person name="Huang S."/>
            <person name="Yan J."/>
        </authorList>
    </citation>
    <scope>NUCLEOTIDE SEQUENCE [LARGE SCALE GENOMIC DNA]</scope>
    <source>
        <strain evidence="3">Ta-2019</strain>
    </source>
</reference>